<evidence type="ECO:0000256" key="1">
    <source>
        <dbReference type="ARBA" id="ARBA00000971"/>
    </source>
</evidence>
<dbReference type="InterPro" id="IPR037041">
    <property type="entry name" value="Trigger_fac_C_sf"/>
</dbReference>
<evidence type="ECO:0000256" key="10">
    <source>
        <dbReference type="ARBA" id="ARBA00029986"/>
    </source>
</evidence>
<evidence type="ECO:0000259" key="14">
    <source>
        <dbReference type="PROSITE" id="PS50059"/>
    </source>
</evidence>
<dbReference type="InterPro" id="IPR027304">
    <property type="entry name" value="Trigger_fact/SurA_dom_sf"/>
</dbReference>
<dbReference type="InterPro" id="IPR008880">
    <property type="entry name" value="Trigger_fac_C"/>
</dbReference>
<proteinExistence type="inferred from homology"/>
<comment type="function">
    <text evidence="11">Involved in protein export. Acts as a chaperone by maintaining the newly synthesized protein in an open conformation. Functions as a peptidyl-prolyl cis-trans isomerase.</text>
</comment>
<dbReference type="PIRSF" id="PIRSF003095">
    <property type="entry name" value="Trigger_factor"/>
    <property type="match status" value="1"/>
</dbReference>
<dbReference type="EC" id="5.2.1.8" evidence="3 11"/>
<gene>
    <name evidence="11" type="primary">tig</name>
    <name evidence="15" type="ORF">IPJ38_08530</name>
</gene>
<dbReference type="InterPro" id="IPR046357">
    <property type="entry name" value="PPIase_dom_sf"/>
</dbReference>
<evidence type="ECO:0000256" key="8">
    <source>
        <dbReference type="ARBA" id="ARBA00023235"/>
    </source>
</evidence>
<comment type="caution">
    <text evidence="15">The sequence shown here is derived from an EMBL/GenBank/DDBJ whole genome shotgun (WGS) entry which is preliminary data.</text>
</comment>
<dbReference type="Pfam" id="PF00254">
    <property type="entry name" value="FKBP_C"/>
    <property type="match status" value="1"/>
</dbReference>
<evidence type="ECO:0000256" key="6">
    <source>
        <dbReference type="ARBA" id="ARBA00023110"/>
    </source>
</evidence>
<dbReference type="PANTHER" id="PTHR30560">
    <property type="entry name" value="TRIGGER FACTOR CHAPERONE AND PEPTIDYL-PROLYL CIS/TRANS ISOMERASE"/>
    <property type="match status" value="1"/>
</dbReference>
<evidence type="ECO:0000256" key="9">
    <source>
        <dbReference type="ARBA" id="ARBA00023306"/>
    </source>
</evidence>
<dbReference type="HAMAP" id="MF_00303">
    <property type="entry name" value="Trigger_factor_Tig"/>
    <property type="match status" value="1"/>
</dbReference>
<evidence type="ECO:0000256" key="5">
    <source>
        <dbReference type="ARBA" id="ARBA00022618"/>
    </source>
</evidence>
<dbReference type="PANTHER" id="PTHR30560:SF3">
    <property type="entry name" value="TRIGGER FACTOR-LIKE PROTEIN TIG, CHLOROPLASTIC"/>
    <property type="match status" value="1"/>
</dbReference>
<dbReference type="InterPro" id="IPR008881">
    <property type="entry name" value="Trigger_fac_ribosome-bd_bac"/>
</dbReference>
<dbReference type="Proteomes" id="UP000739411">
    <property type="component" value="Unassembled WGS sequence"/>
</dbReference>
<dbReference type="InterPro" id="IPR001179">
    <property type="entry name" value="PPIase_FKBP_dom"/>
</dbReference>
<sequence length="434" mass="48800">MEATTAQANELERRVDLSIAIADVEKEMDQRLKRMGKNVKMAGFRPGKVPFSMVKQMHGDQARHEVLSEELDRVFGEAVTAQKMRVAGYPRIEPKTTESTTHLEFSAVFEIYPEIVLGDMSTAEVERPVLEVSAAEIEKTLDILRKQRVTYEDADRAAAKEDRVVIDFLGKKDGVPFQGGEAKDYPFVLGQGMMLPDFENAVEGSKVGESKTFDLAFPADYHAADLAGQTVQFEITVKQVQAPKLPELDAEFAIGMGIADGDVTKMRAEIEANLKREVKRRIEGKLKDQVMEALIKTNPIAVPSSLVDMEIQRLMQSARQDMEQRGMKVKDMPIQPEWFADQAKRRVTLGLILAEVVKAEKLHATPEQVRAMVEDGAQSYEQPEEVIRWYYAQPQRLQEVEGVAIENNVVEWVLSKAKVTDKAEVFDELMGQKN</sequence>
<dbReference type="GO" id="GO:0005737">
    <property type="term" value="C:cytoplasm"/>
    <property type="evidence" value="ECO:0007669"/>
    <property type="project" value="UniProtKB-SubCell"/>
</dbReference>
<keyword evidence="7 11" id="KW-0143">Chaperone</keyword>
<dbReference type="AlphaFoldDB" id="A0A935JYZ7"/>
<evidence type="ECO:0000256" key="12">
    <source>
        <dbReference type="PROSITE-ProRule" id="PRU00277"/>
    </source>
</evidence>
<comment type="catalytic activity">
    <reaction evidence="1 11 12">
        <text>[protein]-peptidylproline (omega=180) = [protein]-peptidylproline (omega=0)</text>
        <dbReference type="Rhea" id="RHEA:16237"/>
        <dbReference type="Rhea" id="RHEA-COMP:10747"/>
        <dbReference type="Rhea" id="RHEA-COMP:10748"/>
        <dbReference type="ChEBI" id="CHEBI:83833"/>
        <dbReference type="ChEBI" id="CHEBI:83834"/>
        <dbReference type="EC" id="5.2.1.8"/>
    </reaction>
</comment>
<dbReference type="GO" id="GO:0015031">
    <property type="term" value="P:protein transport"/>
    <property type="evidence" value="ECO:0007669"/>
    <property type="project" value="UniProtKB-UniRule"/>
</dbReference>
<name>A0A935JYZ7_9RHOO</name>
<dbReference type="Gene3D" id="3.10.50.40">
    <property type="match status" value="1"/>
</dbReference>
<dbReference type="Pfam" id="PF05698">
    <property type="entry name" value="Trigger_C"/>
    <property type="match status" value="1"/>
</dbReference>
<comment type="similarity">
    <text evidence="2 11 13">Belongs to the FKBP-type PPIase family. Tig subfamily.</text>
</comment>
<keyword evidence="11" id="KW-0963">Cytoplasm</keyword>
<keyword evidence="5 11" id="KW-0132">Cell division</keyword>
<dbReference type="GO" id="GO:0044183">
    <property type="term" value="F:protein folding chaperone"/>
    <property type="evidence" value="ECO:0007669"/>
    <property type="project" value="TreeGrafter"/>
</dbReference>
<evidence type="ECO:0000313" key="15">
    <source>
        <dbReference type="EMBL" id="MBK7415134.1"/>
    </source>
</evidence>
<evidence type="ECO:0000256" key="7">
    <source>
        <dbReference type="ARBA" id="ARBA00023186"/>
    </source>
</evidence>
<comment type="domain">
    <text evidence="11">Consists of 3 domains; the N-terminus binds the ribosome, the middle domain has PPIase activity, while the C-terminus has intrinsic chaperone activity on its own.</text>
</comment>
<dbReference type="Gene3D" id="1.10.3120.10">
    <property type="entry name" value="Trigger factor, C-terminal domain"/>
    <property type="match status" value="1"/>
</dbReference>
<dbReference type="GO" id="GO:0051083">
    <property type="term" value="P:'de novo' cotranslational protein folding"/>
    <property type="evidence" value="ECO:0007669"/>
    <property type="project" value="TreeGrafter"/>
</dbReference>
<evidence type="ECO:0000256" key="11">
    <source>
        <dbReference type="HAMAP-Rule" id="MF_00303"/>
    </source>
</evidence>
<evidence type="ECO:0000256" key="2">
    <source>
        <dbReference type="ARBA" id="ARBA00005464"/>
    </source>
</evidence>
<evidence type="ECO:0000256" key="3">
    <source>
        <dbReference type="ARBA" id="ARBA00013194"/>
    </source>
</evidence>
<evidence type="ECO:0000313" key="16">
    <source>
        <dbReference type="Proteomes" id="UP000739411"/>
    </source>
</evidence>
<organism evidence="15 16">
    <name type="scientific">Candidatus Dechloromonas phosphorivorans</name>
    <dbReference type="NCBI Taxonomy" id="2899244"/>
    <lineage>
        <taxon>Bacteria</taxon>
        <taxon>Pseudomonadati</taxon>
        <taxon>Pseudomonadota</taxon>
        <taxon>Betaproteobacteria</taxon>
        <taxon>Rhodocyclales</taxon>
        <taxon>Azonexaceae</taxon>
        <taxon>Dechloromonas</taxon>
    </lineage>
</organism>
<dbReference type="EMBL" id="JADJMS010000016">
    <property type="protein sequence ID" value="MBK7415134.1"/>
    <property type="molecule type" value="Genomic_DNA"/>
</dbReference>
<dbReference type="SUPFAM" id="SSF109998">
    <property type="entry name" value="Triger factor/SurA peptide-binding domain-like"/>
    <property type="match status" value="1"/>
</dbReference>
<dbReference type="GO" id="GO:0043335">
    <property type="term" value="P:protein unfolding"/>
    <property type="evidence" value="ECO:0007669"/>
    <property type="project" value="TreeGrafter"/>
</dbReference>
<dbReference type="Pfam" id="PF05697">
    <property type="entry name" value="Trigger_N"/>
    <property type="match status" value="1"/>
</dbReference>
<dbReference type="NCBIfam" id="TIGR00115">
    <property type="entry name" value="tig"/>
    <property type="match status" value="1"/>
</dbReference>
<dbReference type="PROSITE" id="PS50059">
    <property type="entry name" value="FKBP_PPIASE"/>
    <property type="match status" value="1"/>
</dbReference>
<dbReference type="FunFam" id="3.10.50.40:FF:000001">
    <property type="entry name" value="Trigger factor"/>
    <property type="match status" value="1"/>
</dbReference>
<accession>A0A935JYZ7</accession>
<reference evidence="15 16" key="1">
    <citation type="submission" date="2020-10" db="EMBL/GenBank/DDBJ databases">
        <title>Connecting structure to function with the recovery of over 1000 high-quality activated sludge metagenome-assembled genomes encoding full-length rRNA genes using long-read sequencing.</title>
        <authorList>
            <person name="Singleton C.M."/>
            <person name="Petriglieri F."/>
            <person name="Kristensen J.M."/>
            <person name="Kirkegaard R.H."/>
            <person name="Michaelsen T.Y."/>
            <person name="Andersen M.H."/>
            <person name="Karst S.M."/>
            <person name="Dueholm M.S."/>
            <person name="Nielsen P.H."/>
            <person name="Albertsen M."/>
        </authorList>
    </citation>
    <scope>NUCLEOTIDE SEQUENCE [LARGE SCALE GENOMIC DNA]</scope>
    <source>
        <strain evidence="15">EsbW_18-Q3-R4-48_BATAC.463</strain>
    </source>
</reference>
<dbReference type="InterPro" id="IPR005215">
    <property type="entry name" value="Trig_fac"/>
</dbReference>
<dbReference type="GO" id="GO:0003755">
    <property type="term" value="F:peptidyl-prolyl cis-trans isomerase activity"/>
    <property type="evidence" value="ECO:0007669"/>
    <property type="project" value="UniProtKB-UniRule"/>
</dbReference>
<dbReference type="GO" id="GO:0043022">
    <property type="term" value="F:ribosome binding"/>
    <property type="evidence" value="ECO:0007669"/>
    <property type="project" value="TreeGrafter"/>
</dbReference>
<protein>
    <recommendedName>
        <fullName evidence="4 11">Trigger factor</fullName>
        <shortName evidence="11">TF</shortName>
        <ecNumber evidence="3 11">5.2.1.8</ecNumber>
    </recommendedName>
    <alternativeName>
        <fullName evidence="10 11">PPIase</fullName>
    </alternativeName>
</protein>
<keyword evidence="8 11" id="KW-0413">Isomerase</keyword>
<dbReference type="Gene3D" id="3.30.70.1050">
    <property type="entry name" value="Trigger factor ribosome-binding domain"/>
    <property type="match status" value="1"/>
</dbReference>
<dbReference type="InterPro" id="IPR036611">
    <property type="entry name" value="Trigger_fac_ribosome-bd_sf"/>
</dbReference>
<evidence type="ECO:0000256" key="4">
    <source>
        <dbReference type="ARBA" id="ARBA00016902"/>
    </source>
</evidence>
<feature type="domain" description="PPIase FKBP-type" evidence="14">
    <location>
        <begin position="161"/>
        <end position="246"/>
    </location>
</feature>
<keyword evidence="9 11" id="KW-0131">Cell cycle</keyword>
<dbReference type="GO" id="GO:0051301">
    <property type="term" value="P:cell division"/>
    <property type="evidence" value="ECO:0007669"/>
    <property type="project" value="UniProtKB-KW"/>
</dbReference>
<comment type="subcellular location">
    <subcellularLocation>
        <location evidence="11">Cytoplasm</location>
    </subcellularLocation>
    <text evidence="11">About half TF is bound to the ribosome near the polypeptide exit tunnel while the other half is free in the cytoplasm.</text>
</comment>
<dbReference type="SUPFAM" id="SSF102735">
    <property type="entry name" value="Trigger factor ribosome-binding domain"/>
    <property type="match status" value="1"/>
</dbReference>
<keyword evidence="6 11" id="KW-0697">Rotamase</keyword>
<dbReference type="SUPFAM" id="SSF54534">
    <property type="entry name" value="FKBP-like"/>
    <property type="match status" value="1"/>
</dbReference>
<evidence type="ECO:0000256" key="13">
    <source>
        <dbReference type="RuleBase" id="RU003914"/>
    </source>
</evidence>